<organism evidence="2 3">
    <name type="scientific">Riccia sorocarpa</name>
    <dbReference type="NCBI Taxonomy" id="122646"/>
    <lineage>
        <taxon>Eukaryota</taxon>
        <taxon>Viridiplantae</taxon>
        <taxon>Streptophyta</taxon>
        <taxon>Embryophyta</taxon>
        <taxon>Marchantiophyta</taxon>
        <taxon>Marchantiopsida</taxon>
        <taxon>Marchantiidae</taxon>
        <taxon>Marchantiales</taxon>
        <taxon>Ricciaceae</taxon>
        <taxon>Riccia</taxon>
    </lineage>
</organism>
<evidence type="ECO:0000313" key="3">
    <source>
        <dbReference type="Proteomes" id="UP001633002"/>
    </source>
</evidence>
<feature type="compositionally biased region" description="Pro residues" evidence="1">
    <location>
        <begin position="88"/>
        <end position="118"/>
    </location>
</feature>
<dbReference type="AlphaFoldDB" id="A0ABD3GPD2"/>
<keyword evidence="3" id="KW-1185">Reference proteome</keyword>
<dbReference type="Proteomes" id="UP001633002">
    <property type="component" value="Unassembled WGS sequence"/>
</dbReference>
<evidence type="ECO:0000256" key="1">
    <source>
        <dbReference type="SAM" id="MobiDB-lite"/>
    </source>
</evidence>
<dbReference type="EMBL" id="JBJQOH010000007">
    <property type="protein sequence ID" value="KAL3680541.1"/>
    <property type="molecule type" value="Genomic_DNA"/>
</dbReference>
<evidence type="ECO:0000313" key="2">
    <source>
        <dbReference type="EMBL" id="KAL3680541.1"/>
    </source>
</evidence>
<gene>
    <name evidence="2" type="ORF">R1sor_023497</name>
</gene>
<feature type="region of interest" description="Disordered" evidence="1">
    <location>
        <begin position="66"/>
        <end position="121"/>
    </location>
</feature>
<reference evidence="2 3" key="1">
    <citation type="submission" date="2024-09" db="EMBL/GenBank/DDBJ databases">
        <title>Chromosome-scale assembly of Riccia sorocarpa.</title>
        <authorList>
            <person name="Paukszto L."/>
        </authorList>
    </citation>
    <scope>NUCLEOTIDE SEQUENCE [LARGE SCALE GENOMIC DNA]</scope>
    <source>
        <strain evidence="2">LP-2024</strain>
        <tissue evidence="2">Aerial parts of the thallus</tissue>
    </source>
</reference>
<protein>
    <submittedName>
        <fullName evidence="2">Uncharacterized protein</fullName>
    </submittedName>
</protein>
<name>A0ABD3GPD2_9MARC</name>
<sequence>MVAGRRALWCTGGTEGCREAGRMSTIVDEPVLPCTGSDEAAPSPGYAPQATPSYVLVGPSPTYAPAPTPGYAPTPTLGYDPTLTPEYAPVPTPGYAPEPTPGTDPTPTPGYAPAPTPGYEPARTPADDPVHYGHHYRGRNELSPMTPAQGYVEIETPSNAWDVIGMGGSQLIGIPAEIVDVPASPEYNRRWRM</sequence>
<comment type="caution">
    <text evidence="2">The sequence shown here is derived from an EMBL/GenBank/DDBJ whole genome shotgun (WGS) entry which is preliminary data.</text>
</comment>
<proteinExistence type="predicted"/>
<accession>A0ABD3GPD2</accession>